<gene>
    <name evidence="2" type="ORF">Y5S_02241</name>
</gene>
<dbReference type="RefSeq" id="WP_035233059.1">
    <property type="nucleotide sequence ID" value="NZ_ARXV01000008.1"/>
</dbReference>
<keyword evidence="3" id="KW-1185">Reference proteome</keyword>
<feature type="domain" description="DUF4124" evidence="1">
    <location>
        <begin position="8"/>
        <end position="50"/>
    </location>
</feature>
<dbReference type="EMBL" id="ARXV01000008">
    <property type="protein sequence ID" value="KGD64486.1"/>
    <property type="molecule type" value="Genomic_DNA"/>
</dbReference>
<dbReference type="eggNOG" id="ENOG50339YA">
    <property type="taxonomic scope" value="Bacteria"/>
</dbReference>
<evidence type="ECO:0000259" key="1">
    <source>
        <dbReference type="Pfam" id="PF13511"/>
    </source>
</evidence>
<accession>A0A095SIK5</accession>
<comment type="caution">
    <text evidence="2">The sequence shown here is derived from an EMBL/GenBank/DDBJ whole genome shotgun (WGS) entry which is preliminary data.</text>
</comment>
<proteinExistence type="predicted"/>
<reference evidence="2 3" key="1">
    <citation type="submission" date="2012-09" db="EMBL/GenBank/DDBJ databases">
        <title>Genome Sequence of alkane-degrading Bacterium Alcanivorax sp. 19-m-6.</title>
        <authorList>
            <person name="Lai Q."/>
            <person name="Shao Z."/>
        </authorList>
    </citation>
    <scope>NUCLEOTIDE SEQUENCE [LARGE SCALE GENOMIC DNA]</scope>
    <source>
        <strain evidence="2 3">19-m-6</strain>
    </source>
</reference>
<sequence>MTRKWLAFVLLIPLIATAEVYRWKDEHGNWQFGDRAPENDHESVELKSAPRIGQGDAVHDIHQRTLRLRESEQAQHAEQQALNAERQKAIGQACDKARERVKRLNRPFVYVDDDGSRRDASAEQVREDIAKTQEWIDDNCDT</sequence>
<dbReference type="AlphaFoldDB" id="A0A095SIK5"/>
<evidence type="ECO:0000313" key="2">
    <source>
        <dbReference type="EMBL" id="KGD64486.1"/>
    </source>
</evidence>
<organism evidence="2 3">
    <name type="scientific">Alcanivorax nanhaiticus</name>
    <dbReference type="NCBI Taxonomy" id="1177154"/>
    <lineage>
        <taxon>Bacteria</taxon>
        <taxon>Pseudomonadati</taxon>
        <taxon>Pseudomonadota</taxon>
        <taxon>Gammaproteobacteria</taxon>
        <taxon>Oceanospirillales</taxon>
        <taxon>Alcanivoracaceae</taxon>
        <taxon>Alcanivorax</taxon>
    </lineage>
</organism>
<dbReference type="Pfam" id="PF13511">
    <property type="entry name" value="DUF4124"/>
    <property type="match status" value="1"/>
</dbReference>
<dbReference type="OrthoDB" id="7068596at2"/>
<dbReference type="Proteomes" id="UP000029444">
    <property type="component" value="Unassembled WGS sequence"/>
</dbReference>
<name>A0A095SIK5_9GAMM</name>
<protein>
    <recommendedName>
        <fullName evidence="1">DUF4124 domain-containing protein</fullName>
    </recommendedName>
</protein>
<dbReference type="STRING" id="1177154.Y5S_02241"/>
<dbReference type="PATRIC" id="fig|1177154.3.peg.2280"/>
<dbReference type="InterPro" id="IPR025392">
    <property type="entry name" value="DUF4124"/>
</dbReference>
<evidence type="ECO:0000313" key="3">
    <source>
        <dbReference type="Proteomes" id="UP000029444"/>
    </source>
</evidence>